<dbReference type="GO" id="GO:0030976">
    <property type="term" value="F:thiamine pyrophosphate binding"/>
    <property type="evidence" value="ECO:0007669"/>
    <property type="project" value="UniProtKB-UniRule"/>
</dbReference>
<dbReference type="InterPro" id="IPR012846">
    <property type="entry name" value="Acetolactate_synth_lsu"/>
</dbReference>
<evidence type="ECO:0000256" key="4">
    <source>
        <dbReference type="ARBA" id="ARBA00013145"/>
    </source>
</evidence>
<dbReference type="Pfam" id="PF02776">
    <property type="entry name" value="TPP_enzyme_N"/>
    <property type="match status" value="1"/>
</dbReference>
<dbReference type="FunFam" id="3.40.50.1220:FF:000008">
    <property type="entry name" value="Acetolactate synthase"/>
    <property type="match status" value="1"/>
</dbReference>
<dbReference type="AlphaFoldDB" id="A0A1G5RVZ3"/>
<keyword evidence="14" id="KW-1185">Reference proteome</keyword>
<dbReference type="CDD" id="cd07035">
    <property type="entry name" value="TPP_PYR_POX_like"/>
    <property type="match status" value="1"/>
</dbReference>
<dbReference type="NCBIfam" id="TIGR00118">
    <property type="entry name" value="acolac_lg"/>
    <property type="match status" value="1"/>
</dbReference>
<keyword evidence="7 9" id="KW-0100">Branched-chain amino acid biosynthesis</keyword>
<dbReference type="UniPathway" id="UPA00047">
    <property type="reaction ID" value="UER00055"/>
</dbReference>
<dbReference type="GO" id="GO:0000287">
    <property type="term" value="F:magnesium ion binding"/>
    <property type="evidence" value="ECO:0007669"/>
    <property type="project" value="UniProtKB-UniRule"/>
</dbReference>
<feature type="domain" description="Thiamine pyrophosphate enzyme TPP-binding" evidence="11">
    <location>
        <begin position="382"/>
        <end position="530"/>
    </location>
</feature>
<dbReference type="GO" id="GO:0009097">
    <property type="term" value="P:isoleucine biosynthetic process"/>
    <property type="evidence" value="ECO:0007669"/>
    <property type="project" value="UniProtKB-UniPathway"/>
</dbReference>
<dbReference type="Gene3D" id="3.40.50.1220">
    <property type="entry name" value="TPP-binding domain"/>
    <property type="match status" value="1"/>
</dbReference>
<evidence type="ECO:0000313" key="13">
    <source>
        <dbReference type="EMBL" id="SCZ78223.1"/>
    </source>
</evidence>
<comment type="cofactor">
    <cofactor evidence="9">
        <name>Mg(2+)</name>
        <dbReference type="ChEBI" id="CHEBI:18420"/>
    </cofactor>
    <text evidence="9">Binds 1 Mg(2+) ion per subunit.</text>
</comment>
<dbReference type="SUPFAM" id="SSF52518">
    <property type="entry name" value="Thiamin diphosphate-binding fold (THDP-binding)"/>
    <property type="match status" value="2"/>
</dbReference>
<dbReference type="InterPro" id="IPR011766">
    <property type="entry name" value="TPP_enzyme_TPP-bd"/>
</dbReference>
<dbReference type="Pfam" id="PF00205">
    <property type="entry name" value="TPP_enzyme_M"/>
    <property type="match status" value="1"/>
</dbReference>
<organism evidence="13 14">
    <name type="scientific">Acidaminobacter hydrogenoformans DSM 2784</name>
    <dbReference type="NCBI Taxonomy" id="1120920"/>
    <lineage>
        <taxon>Bacteria</taxon>
        <taxon>Bacillati</taxon>
        <taxon>Bacillota</taxon>
        <taxon>Clostridia</taxon>
        <taxon>Peptostreptococcales</taxon>
        <taxon>Acidaminobacteraceae</taxon>
        <taxon>Acidaminobacter</taxon>
    </lineage>
</organism>
<evidence type="ECO:0000259" key="10">
    <source>
        <dbReference type="Pfam" id="PF00205"/>
    </source>
</evidence>
<dbReference type="InterPro" id="IPR029061">
    <property type="entry name" value="THDP-binding"/>
</dbReference>
<dbReference type="Proteomes" id="UP000199208">
    <property type="component" value="Unassembled WGS sequence"/>
</dbReference>
<dbReference type="STRING" id="1120920.SAMN03080599_01164"/>
<dbReference type="GO" id="GO:0005948">
    <property type="term" value="C:acetolactate synthase complex"/>
    <property type="evidence" value="ECO:0007669"/>
    <property type="project" value="TreeGrafter"/>
</dbReference>
<reference evidence="13 14" key="1">
    <citation type="submission" date="2016-10" db="EMBL/GenBank/DDBJ databases">
        <authorList>
            <person name="de Groot N.N."/>
        </authorList>
    </citation>
    <scope>NUCLEOTIDE SEQUENCE [LARGE SCALE GENOMIC DNA]</scope>
    <source>
        <strain evidence="13 14">DSM 2784</strain>
    </source>
</reference>
<sequence>MRVADIIIKAFEMQGITTIFGYPGGANLPLYDALRLNTNVKHVLVRNEQAAAHAANGYARANKKIGACMATSGPGATNLITGIATAYMDSIPMIIVTGQVKSDLIGKDVFQEADIVGATESFTKHNYLVKNPNDIPRVLAEAFYIATTGRPGPVLIDVPRDVLDARIPFSTLPEVSIQGYNPTIEGHAGQIKRALQKLNAAKRPIIFAGGGVIAAKATEELRAFANAGRIPVINTLMGLGSFPMDSPLFIGMIGYHGHDFALEMISKADFVMIAGSRMSDRATLNFKSLSPQADVVHIDIDPAEIGKIFNHQIPMVGDLKMILRKFNEKITPLDTEGWLEEIAQLRPKLAPVELEATNTVTPKIALRVLSEKVGNDAILVADVGQNQIIAARNFPYNGDRMYLTSGGLGTMGYSLPAGIGATYGAPDKQVITVVGDGGIQMLIAELGTLRQSNNNLIVLLFNNHRLGMVRELQDTQFNSNYYAVEWEFTPDFVKIAEAYGLPAVRVNSNADLPGVFDAALASGGPYFIECMVDPEENCLT</sequence>
<name>A0A1G5RVZ3_9FIRM</name>
<dbReference type="Gene3D" id="3.40.50.970">
    <property type="match status" value="2"/>
</dbReference>
<evidence type="ECO:0000256" key="6">
    <source>
        <dbReference type="ARBA" id="ARBA00023052"/>
    </source>
</evidence>
<evidence type="ECO:0000256" key="2">
    <source>
        <dbReference type="ARBA" id="ARBA00005025"/>
    </source>
</evidence>
<protein>
    <recommendedName>
        <fullName evidence="4 9">Acetolactate synthase</fullName>
        <ecNumber evidence="4 9">2.2.1.6</ecNumber>
    </recommendedName>
</protein>
<dbReference type="InterPro" id="IPR045229">
    <property type="entry name" value="TPP_enz"/>
</dbReference>
<evidence type="ECO:0000256" key="7">
    <source>
        <dbReference type="ARBA" id="ARBA00023304"/>
    </source>
</evidence>
<feature type="domain" description="Thiamine pyrophosphate enzyme central" evidence="10">
    <location>
        <begin position="191"/>
        <end position="325"/>
    </location>
</feature>
<evidence type="ECO:0000256" key="1">
    <source>
        <dbReference type="ARBA" id="ARBA00004974"/>
    </source>
</evidence>
<evidence type="ECO:0000256" key="8">
    <source>
        <dbReference type="ARBA" id="ARBA00048670"/>
    </source>
</evidence>
<dbReference type="InterPro" id="IPR012000">
    <property type="entry name" value="Thiamin_PyroP_enz_cen_dom"/>
</dbReference>
<feature type="domain" description="Thiamine pyrophosphate enzyme N-terminal TPP-binding" evidence="12">
    <location>
        <begin position="1"/>
        <end position="116"/>
    </location>
</feature>
<keyword evidence="5 9" id="KW-0028">Amino-acid biosynthesis</keyword>
<dbReference type="InterPro" id="IPR029035">
    <property type="entry name" value="DHS-like_NAD/FAD-binding_dom"/>
</dbReference>
<evidence type="ECO:0000313" key="14">
    <source>
        <dbReference type="Proteomes" id="UP000199208"/>
    </source>
</evidence>
<comment type="pathway">
    <text evidence="2 9">Amino-acid biosynthesis; L-valine biosynthesis; L-valine from pyruvate: step 1/4.</text>
</comment>
<dbReference type="Pfam" id="PF02775">
    <property type="entry name" value="TPP_enzyme_C"/>
    <property type="match status" value="1"/>
</dbReference>
<keyword evidence="6 9" id="KW-0786">Thiamine pyrophosphate</keyword>
<dbReference type="EMBL" id="FMWL01000004">
    <property type="protein sequence ID" value="SCZ78223.1"/>
    <property type="molecule type" value="Genomic_DNA"/>
</dbReference>
<dbReference type="PANTHER" id="PTHR18968:SF13">
    <property type="entry name" value="ACETOLACTATE SYNTHASE CATALYTIC SUBUNIT, MITOCHONDRIAL"/>
    <property type="match status" value="1"/>
</dbReference>
<keyword evidence="9" id="KW-0479">Metal-binding</keyword>
<dbReference type="RefSeq" id="WP_170829317.1">
    <property type="nucleotide sequence ID" value="NZ_FMWL01000004.1"/>
</dbReference>
<keyword evidence="9" id="KW-0460">Magnesium</keyword>
<evidence type="ECO:0000256" key="9">
    <source>
        <dbReference type="RuleBase" id="RU003591"/>
    </source>
</evidence>
<dbReference type="SUPFAM" id="SSF52467">
    <property type="entry name" value="DHS-like NAD/FAD-binding domain"/>
    <property type="match status" value="1"/>
</dbReference>
<dbReference type="PROSITE" id="PS00187">
    <property type="entry name" value="TPP_ENZYMES"/>
    <property type="match status" value="1"/>
</dbReference>
<dbReference type="GO" id="GO:0009099">
    <property type="term" value="P:L-valine biosynthetic process"/>
    <property type="evidence" value="ECO:0007669"/>
    <property type="project" value="UniProtKB-UniPathway"/>
</dbReference>
<dbReference type="PANTHER" id="PTHR18968">
    <property type="entry name" value="THIAMINE PYROPHOSPHATE ENZYMES"/>
    <property type="match status" value="1"/>
</dbReference>
<dbReference type="UniPathway" id="UPA00049">
    <property type="reaction ID" value="UER00059"/>
</dbReference>
<proteinExistence type="inferred from homology"/>
<evidence type="ECO:0000259" key="12">
    <source>
        <dbReference type="Pfam" id="PF02776"/>
    </source>
</evidence>
<dbReference type="FunFam" id="3.40.50.970:FF:000007">
    <property type="entry name" value="Acetolactate synthase"/>
    <property type="match status" value="1"/>
</dbReference>
<comment type="cofactor">
    <cofactor evidence="9">
        <name>thiamine diphosphate</name>
        <dbReference type="ChEBI" id="CHEBI:58937"/>
    </cofactor>
    <text evidence="9">Binds 1 thiamine pyrophosphate per subunit.</text>
</comment>
<dbReference type="InterPro" id="IPR000399">
    <property type="entry name" value="TPP-bd_CS"/>
</dbReference>
<comment type="catalytic activity">
    <reaction evidence="8 9">
        <text>2 pyruvate + H(+) = (2S)-2-acetolactate + CO2</text>
        <dbReference type="Rhea" id="RHEA:25249"/>
        <dbReference type="ChEBI" id="CHEBI:15361"/>
        <dbReference type="ChEBI" id="CHEBI:15378"/>
        <dbReference type="ChEBI" id="CHEBI:16526"/>
        <dbReference type="ChEBI" id="CHEBI:58476"/>
        <dbReference type="EC" id="2.2.1.6"/>
    </reaction>
</comment>
<dbReference type="InterPro" id="IPR012001">
    <property type="entry name" value="Thiamin_PyroP_enz_TPP-bd_dom"/>
</dbReference>
<comment type="pathway">
    <text evidence="1 9">Amino-acid biosynthesis; L-isoleucine biosynthesis; L-isoleucine from 2-oxobutanoate: step 1/4.</text>
</comment>
<comment type="similarity">
    <text evidence="3 9">Belongs to the TPP enzyme family.</text>
</comment>
<gene>
    <name evidence="13" type="ORF">SAMN03080599_01164</name>
</gene>
<evidence type="ECO:0000259" key="11">
    <source>
        <dbReference type="Pfam" id="PF02775"/>
    </source>
</evidence>
<accession>A0A1G5RVZ3</accession>
<dbReference type="EC" id="2.2.1.6" evidence="4 9"/>
<keyword evidence="9" id="KW-0808">Transferase</keyword>
<dbReference type="GO" id="GO:0050660">
    <property type="term" value="F:flavin adenine dinucleotide binding"/>
    <property type="evidence" value="ECO:0007669"/>
    <property type="project" value="InterPro"/>
</dbReference>
<evidence type="ECO:0000256" key="5">
    <source>
        <dbReference type="ARBA" id="ARBA00022605"/>
    </source>
</evidence>
<dbReference type="GO" id="GO:0003984">
    <property type="term" value="F:acetolactate synthase activity"/>
    <property type="evidence" value="ECO:0007669"/>
    <property type="project" value="UniProtKB-EC"/>
</dbReference>
<evidence type="ECO:0000256" key="3">
    <source>
        <dbReference type="ARBA" id="ARBA00007812"/>
    </source>
</evidence>